<feature type="region of interest" description="Disordered" evidence="1">
    <location>
        <begin position="1"/>
        <end position="63"/>
    </location>
</feature>
<protein>
    <submittedName>
        <fullName evidence="2">Uncharacterized protein</fullName>
    </submittedName>
</protein>
<evidence type="ECO:0000313" key="3">
    <source>
        <dbReference type="Proteomes" id="UP000265515"/>
    </source>
</evidence>
<proteinExistence type="predicted"/>
<feature type="compositionally biased region" description="Gly residues" evidence="1">
    <location>
        <begin position="21"/>
        <end position="63"/>
    </location>
</feature>
<comment type="caution">
    <text evidence="2">The sequence shown here is derived from an EMBL/GenBank/DDBJ whole genome shotgun (WGS) entry which is preliminary data.</text>
</comment>
<sequence>MVEDMEEEWMVEEHGGHGGGEDGGGGHGGGVDGGGHAGGVDGGGRHGGGVDGGGHGGGVDGGGAWRTWRRLGEGRRGNSFVRCRLCQGVFTGSRSCGVEHFTKQKTHYPRRSAEILYKLQSAGAFLKDAIPQRLASEYAERLEGDMAADDLHQYMEAEGGGEAAQSQPGAPLWGRGADGGDVGGGTIRLAGDLNPDHRRGGRARDDTHPTGFEDVLPRGEGVRGVDDAYQTGGCSVSKVPASTSIVLMRQSTLDPHIGNKIQMDLDGYGLSLSIVAEWPSTGCG</sequence>
<feature type="compositionally biased region" description="Basic and acidic residues" evidence="1">
    <location>
        <begin position="194"/>
        <end position="208"/>
    </location>
</feature>
<evidence type="ECO:0000313" key="2">
    <source>
        <dbReference type="EMBL" id="GBG61105.1"/>
    </source>
</evidence>
<gene>
    <name evidence="2" type="ORF">CBR_g19182</name>
</gene>
<feature type="compositionally biased region" description="Acidic residues" evidence="1">
    <location>
        <begin position="1"/>
        <end position="10"/>
    </location>
</feature>
<name>A0A388JTI8_CHABU</name>
<accession>A0A388JTI8</accession>
<feature type="compositionally biased region" description="Basic and acidic residues" evidence="1">
    <location>
        <begin position="11"/>
        <end position="20"/>
    </location>
</feature>
<dbReference type="Proteomes" id="UP000265515">
    <property type="component" value="Unassembled WGS sequence"/>
</dbReference>
<reference evidence="2 3" key="1">
    <citation type="journal article" date="2018" name="Cell">
        <title>The Chara Genome: Secondary Complexity and Implications for Plant Terrestrialization.</title>
        <authorList>
            <person name="Nishiyama T."/>
            <person name="Sakayama H."/>
            <person name="Vries J.D."/>
            <person name="Buschmann H."/>
            <person name="Saint-Marcoux D."/>
            <person name="Ullrich K.K."/>
            <person name="Haas F.B."/>
            <person name="Vanderstraeten L."/>
            <person name="Becker D."/>
            <person name="Lang D."/>
            <person name="Vosolsobe S."/>
            <person name="Rombauts S."/>
            <person name="Wilhelmsson P.K.I."/>
            <person name="Janitza P."/>
            <person name="Kern R."/>
            <person name="Heyl A."/>
            <person name="Rumpler F."/>
            <person name="Villalobos L.I.A.C."/>
            <person name="Clay J.M."/>
            <person name="Skokan R."/>
            <person name="Toyoda A."/>
            <person name="Suzuki Y."/>
            <person name="Kagoshima H."/>
            <person name="Schijlen E."/>
            <person name="Tajeshwar N."/>
            <person name="Catarino B."/>
            <person name="Hetherington A.J."/>
            <person name="Saltykova A."/>
            <person name="Bonnot C."/>
            <person name="Breuninger H."/>
            <person name="Symeonidi A."/>
            <person name="Radhakrishnan G.V."/>
            <person name="Van Nieuwerburgh F."/>
            <person name="Deforce D."/>
            <person name="Chang C."/>
            <person name="Karol K.G."/>
            <person name="Hedrich R."/>
            <person name="Ulvskov P."/>
            <person name="Glockner G."/>
            <person name="Delwiche C.F."/>
            <person name="Petrasek J."/>
            <person name="Van de Peer Y."/>
            <person name="Friml J."/>
            <person name="Beilby M."/>
            <person name="Dolan L."/>
            <person name="Kohara Y."/>
            <person name="Sugano S."/>
            <person name="Fujiyama A."/>
            <person name="Delaux P.-M."/>
            <person name="Quint M."/>
            <person name="TheiBen G."/>
            <person name="Hagemann M."/>
            <person name="Harholt J."/>
            <person name="Dunand C."/>
            <person name="Zachgo S."/>
            <person name="Langdale J."/>
            <person name="Maumus F."/>
            <person name="Straeten D.V.D."/>
            <person name="Gould S.B."/>
            <person name="Rensing S.A."/>
        </authorList>
    </citation>
    <scope>NUCLEOTIDE SEQUENCE [LARGE SCALE GENOMIC DNA]</scope>
    <source>
        <strain evidence="2 3">S276</strain>
    </source>
</reference>
<evidence type="ECO:0000256" key="1">
    <source>
        <dbReference type="SAM" id="MobiDB-lite"/>
    </source>
</evidence>
<dbReference type="AlphaFoldDB" id="A0A388JTI8"/>
<feature type="region of interest" description="Disordered" evidence="1">
    <location>
        <begin position="184"/>
        <end position="224"/>
    </location>
</feature>
<feature type="compositionally biased region" description="Basic and acidic residues" evidence="1">
    <location>
        <begin position="215"/>
        <end position="224"/>
    </location>
</feature>
<organism evidence="2 3">
    <name type="scientific">Chara braunii</name>
    <name type="common">Braun's stonewort</name>
    <dbReference type="NCBI Taxonomy" id="69332"/>
    <lineage>
        <taxon>Eukaryota</taxon>
        <taxon>Viridiplantae</taxon>
        <taxon>Streptophyta</taxon>
        <taxon>Charophyceae</taxon>
        <taxon>Charales</taxon>
        <taxon>Characeae</taxon>
        <taxon>Chara</taxon>
    </lineage>
</organism>
<dbReference type="EMBL" id="BFEA01000017">
    <property type="protein sequence ID" value="GBG61105.1"/>
    <property type="molecule type" value="Genomic_DNA"/>
</dbReference>
<feature type="region of interest" description="Disordered" evidence="1">
    <location>
        <begin position="159"/>
        <end position="178"/>
    </location>
</feature>
<keyword evidence="3" id="KW-1185">Reference proteome</keyword>
<dbReference type="Gramene" id="GBG61105">
    <property type="protein sequence ID" value="GBG61105"/>
    <property type="gene ID" value="CBR_g19182"/>
</dbReference>